<protein>
    <recommendedName>
        <fullName evidence="4">Helix-turn-helix protein</fullName>
    </recommendedName>
</protein>
<evidence type="ECO:0000256" key="1">
    <source>
        <dbReference type="SAM" id="MobiDB-lite"/>
    </source>
</evidence>
<sequence length="77" mass="8150">MGNMTPAYPTLMELRTAGWTLAEIARTYGVDEPSIRSALAWHFVCGSVADRLPPPVGPAPLQSTRQGGSNNGVVHSS</sequence>
<reference evidence="3" key="1">
    <citation type="journal article" date="2019" name="Int. J. Syst. Evol. Microbiol.">
        <title>The Global Catalogue of Microorganisms (GCM) 10K type strain sequencing project: providing services to taxonomists for standard genome sequencing and annotation.</title>
        <authorList>
            <consortium name="The Broad Institute Genomics Platform"/>
            <consortium name="The Broad Institute Genome Sequencing Center for Infectious Disease"/>
            <person name="Wu L."/>
            <person name="Ma J."/>
        </authorList>
    </citation>
    <scope>NUCLEOTIDE SEQUENCE [LARGE SCALE GENOMIC DNA]</scope>
    <source>
        <strain evidence="3">JCM 18952</strain>
    </source>
</reference>
<gene>
    <name evidence="2" type="ORF">GCM10025778_02270</name>
</gene>
<evidence type="ECO:0008006" key="4">
    <source>
        <dbReference type="Google" id="ProtNLM"/>
    </source>
</evidence>
<proteinExistence type="predicted"/>
<feature type="compositionally biased region" description="Polar residues" evidence="1">
    <location>
        <begin position="61"/>
        <end position="77"/>
    </location>
</feature>
<comment type="caution">
    <text evidence="2">The sequence shown here is derived from an EMBL/GenBank/DDBJ whole genome shotgun (WGS) entry which is preliminary data.</text>
</comment>
<keyword evidence="3" id="KW-1185">Reference proteome</keyword>
<organism evidence="2 3">
    <name type="scientific">Paeniglutamicibacter antarcticus</name>
    <dbReference type="NCBI Taxonomy" id="494023"/>
    <lineage>
        <taxon>Bacteria</taxon>
        <taxon>Bacillati</taxon>
        <taxon>Actinomycetota</taxon>
        <taxon>Actinomycetes</taxon>
        <taxon>Micrococcales</taxon>
        <taxon>Micrococcaceae</taxon>
        <taxon>Paeniglutamicibacter</taxon>
    </lineage>
</organism>
<dbReference type="RefSeq" id="WP_210101836.1">
    <property type="nucleotide sequence ID" value="NZ_BAABLK010000005.1"/>
</dbReference>
<evidence type="ECO:0000313" key="2">
    <source>
        <dbReference type="EMBL" id="GAA5225697.1"/>
    </source>
</evidence>
<evidence type="ECO:0000313" key="3">
    <source>
        <dbReference type="Proteomes" id="UP001501257"/>
    </source>
</evidence>
<name>A0ABP9TIS1_9MICC</name>
<dbReference type="EMBL" id="BAABLK010000005">
    <property type="protein sequence ID" value="GAA5225697.1"/>
    <property type="molecule type" value="Genomic_DNA"/>
</dbReference>
<dbReference type="Proteomes" id="UP001501257">
    <property type="component" value="Unassembled WGS sequence"/>
</dbReference>
<feature type="region of interest" description="Disordered" evidence="1">
    <location>
        <begin position="54"/>
        <end position="77"/>
    </location>
</feature>
<accession>A0ABP9TIS1</accession>